<dbReference type="RefSeq" id="WP_093754596.1">
    <property type="nucleotide sequence ID" value="NZ_FNNG01000016.1"/>
</dbReference>
<dbReference type="Pfam" id="PF00359">
    <property type="entry name" value="PTS_EIIA_2"/>
    <property type="match status" value="1"/>
</dbReference>
<dbReference type="GO" id="GO:0008982">
    <property type="term" value="F:protein-N(PI)-phosphohistidine-sugar phosphotransferase activity"/>
    <property type="evidence" value="ECO:0007669"/>
    <property type="project" value="InterPro"/>
</dbReference>
<gene>
    <name evidence="8" type="ORF">SAMN05660923_02731</name>
</gene>
<evidence type="ECO:0000259" key="7">
    <source>
        <dbReference type="PROSITE" id="PS51094"/>
    </source>
</evidence>
<reference evidence="8 9" key="1">
    <citation type="submission" date="2016-10" db="EMBL/GenBank/DDBJ databases">
        <authorList>
            <person name="de Groot N.N."/>
        </authorList>
    </citation>
    <scope>NUCLEOTIDE SEQUENCE [LARGE SCALE GENOMIC DNA]</scope>
    <source>
        <strain evidence="8 9">DSM 23310</strain>
    </source>
</reference>
<dbReference type="GO" id="GO:0016020">
    <property type="term" value="C:membrane"/>
    <property type="evidence" value="ECO:0007669"/>
    <property type="project" value="InterPro"/>
</dbReference>
<evidence type="ECO:0000313" key="8">
    <source>
        <dbReference type="EMBL" id="SDX68593.1"/>
    </source>
</evidence>
<dbReference type="SUPFAM" id="SSF55804">
    <property type="entry name" value="Phoshotransferase/anion transport protein"/>
    <property type="match status" value="1"/>
</dbReference>
<dbReference type="PANTHER" id="PTHR47738:SF2">
    <property type="entry name" value="PTS SYSTEM FRUCTOSE-LIKE EIIA COMPONENT"/>
    <property type="match status" value="1"/>
</dbReference>
<proteinExistence type="predicted"/>
<dbReference type="InterPro" id="IPR016152">
    <property type="entry name" value="PTrfase/Anion_transptr"/>
</dbReference>
<evidence type="ECO:0000256" key="2">
    <source>
        <dbReference type="ARBA" id="ARBA00022448"/>
    </source>
</evidence>
<accession>A0A1H3DQ04</accession>
<name>A0A1H3DQ04_9FIRM</name>
<keyword evidence="3" id="KW-0597">Phosphoprotein</keyword>
<dbReference type="Gene3D" id="3.40.930.10">
    <property type="entry name" value="Mannitol-specific EII, Chain A"/>
    <property type="match status" value="1"/>
</dbReference>
<keyword evidence="5" id="KW-0808">Transferase</keyword>
<keyword evidence="6" id="KW-0598">Phosphotransferase system</keyword>
<organism evidence="8 9">
    <name type="scientific">Tepidimicrobium xylanilyticum</name>
    <dbReference type="NCBI Taxonomy" id="1123352"/>
    <lineage>
        <taxon>Bacteria</taxon>
        <taxon>Bacillati</taxon>
        <taxon>Bacillota</taxon>
        <taxon>Tissierellia</taxon>
        <taxon>Tissierellales</taxon>
        <taxon>Tepidimicrobiaceae</taxon>
        <taxon>Tepidimicrobium</taxon>
    </lineage>
</organism>
<dbReference type="PROSITE" id="PS51094">
    <property type="entry name" value="PTS_EIIA_TYPE_2"/>
    <property type="match status" value="1"/>
</dbReference>
<dbReference type="InterPro" id="IPR004715">
    <property type="entry name" value="PTS_IIA_fruc"/>
</dbReference>
<dbReference type="GO" id="GO:0009401">
    <property type="term" value="P:phosphoenolpyruvate-dependent sugar phosphotransferase system"/>
    <property type="evidence" value="ECO:0007669"/>
    <property type="project" value="UniProtKB-KW"/>
</dbReference>
<dbReference type="CDD" id="cd00211">
    <property type="entry name" value="PTS_IIA_fru"/>
    <property type="match status" value="1"/>
</dbReference>
<dbReference type="AlphaFoldDB" id="A0A1H3DQ04"/>
<evidence type="ECO:0000313" key="9">
    <source>
        <dbReference type="Proteomes" id="UP000198828"/>
    </source>
</evidence>
<protein>
    <submittedName>
        <fullName evidence="8">PTS system D-fructose-specific IIA component (F1P-forming), Frc family</fullName>
    </submittedName>
</protein>
<keyword evidence="9" id="KW-1185">Reference proteome</keyword>
<evidence type="ECO:0000256" key="4">
    <source>
        <dbReference type="ARBA" id="ARBA00022597"/>
    </source>
</evidence>
<comment type="subcellular location">
    <subcellularLocation>
        <location evidence="1">Cytoplasm</location>
    </subcellularLocation>
</comment>
<dbReference type="NCBIfam" id="TIGR00848">
    <property type="entry name" value="fruA"/>
    <property type="match status" value="1"/>
</dbReference>
<dbReference type="PANTHER" id="PTHR47738">
    <property type="entry name" value="PTS SYSTEM FRUCTOSE-LIKE EIIA COMPONENT-RELATED"/>
    <property type="match status" value="1"/>
</dbReference>
<dbReference type="Proteomes" id="UP000198828">
    <property type="component" value="Unassembled WGS sequence"/>
</dbReference>
<dbReference type="FunFam" id="3.40.930.10:FF:000009">
    <property type="entry name" value="PTS system, fructose specific IIABC component"/>
    <property type="match status" value="1"/>
</dbReference>
<evidence type="ECO:0000256" key="1">
    <source>
        <dbReference type="ARBA" id="ARBA00004496"/>
    </source>
</evidence>
<dbReference type="InterPro" id="IPR051541">
    <property type="entry name" value="PTS_SugarTrans_NitroReg"/>
</dbReference>
<keyword evidence="2" id="KW-0813">Transport</keyword>
<dbReference type="OrthoDB" id="95460at2"/>
<feature type="domain" description="PTS EIIA type-2" evidence="7">
    <location>
        <begin position="5"/>
        <end position="147"/>
    </location>
</feature>
<evidence type="ECO:0000256" key="5">
    <source>
        <dbReference type="ARBA" id="ARBA00022679"/>
    </source>
</evidence>
<dbReference type="InterPro" id="IPR002178">
    <property type="entry name" value="PTS_EIIA_type-2_dom"/>
</dbReference>
<keyword evidence="4" id="KW-0762">Sugar transport</keyword>
<dbReference type="EMBL" id="FNNG01000016">
    <property type="protein sequence ID" value="SDX68593.1"/>
    <property type="molecule type" value="Genomic_DNA"/>
</dbReference>
<evidence type="ECO:0000256" key="3">
    <source>
        <dbReference type="ARBA" id="ARBA00022553"/>
    </source>
</evidence>
<evidence type="ECO:0000256" key="6">
    <source>
        <dbReference type="ARBA" id="ARBA00022683"/>
    </source>
</evidence>
<sequence>MNIEKLLTPERISFNLVGRSKEEAIDELIQILYQDGVINSKEDFKLAVMKREKEFSTGIGYGIGIPHGKSNAVLEPSIALGISKEGIEFDSMDGKPVNLVFLIAVPFKSDDVHLKVLSYISRKLMHSQVREKLIKAQNYNDIVQAFK</sequence>
<dbReference type="GO" id="GO:0005737">
    <property type="term" value="C:cytoplasm"/>
    <property type="evidence" value="ECO:0007669"/>
    <property type="project" value="UniProtKB-SubCell"/>
</dbReference>